<evidence type="ECO:0000256" key="5">
    <source>
        <dbReference type="ARBA" id="ARBA00022842"/>
    </source>
</evidence>
<dbReference type="Ensembl" id="ENSNMLT00000026617.1">
    <property type="protein sequence ID" value="ENSNMLP00000023784.1"/>
    <property type="gene ID" value="ENSNMLG00000015300.1"/>
</dbReference>
<dbReference type="InterPro" id="IPR011025">
    <property type="entry name" value="GproteinA_insert"/>
</dbReference>
<evidence type="ECO:0000256" key="2">
    <source>
        <dbReference type="ARBA" id="ARBA00022707"/>
    </source>
</evidence>
<dbReference type="PANTHER" id="PTHR10218:SF347">
    <property type="entry name" value="GUANINE NUCLEOTIDE-BINDING PROTEIN (G PROTEIN), ALPHA-INHIBITING ACTIVITY POLYPEPTIDE A"/>
    <property type="match status" value="1"/>
</dbReference>
<feature type="binding site" evidence="11">
    <location>
        <position position="47"/>
    </location>
    <ligand>
        <name>Mg(2+)</name>
        <dbReference type="ChEBI" id="CHEBI:18420"/>
    </ligand>
</feature>
<name>A0A8C6TL82_9GOBI</name>
<keyword evidence="6 10" id="KW-0342">GTP-binding</keyword>
<evidence type="ECO:0000256" key="6">
    <source>
        <dbReference type="ARBA" id="ARBA00023134"/>
    </source>
</evidence>
<feature type="binding site" evidence="10">
    <location>
        <begin position="43"/>
        <end position="48"/>
    </location>
    <ligand>
        <name>GTP</name>
        <dbReference type="ChEBI" id="CHEBI:37565"/>
    </ligand>
</feature>
<evidence type="ECO:0000256" key="4">
    <source>
        <dbReference type="ARBA" id="ARBA00022741"/>
    </source>
</evidence>
<organism evidence="13 14">
    <name type="scientific">Neogobius melanostomus</name>
    <name type="common">round goby</name>
    <dbReference type="NCBI Taxonomy" id="47308"/>
    <lineage>
        <taxon>Eukaryota</taxon>
        <taxon>Metazoa</taxon>
        <taxon>Chordata</taxon>
        <taxon>Craniata</taxon>
        <taxon>Vertebrata</taxon>
        <taxon>Euteleostomi</taxon>
        <taxon>Actinopterygii</taxon>
        <taxon>Neopterygii</taxon>
        <taxon>Teleostei</taxon>
        <taxon>Neoteleostei</taxon>
        <taxon>Acanthomorphata</taxon>
        <taxon>Gobiaria</taxon>
        <taxon>Gobiiformes</taxon>
        <taxon>Gobioidei</taxon>
        <taxon>Gobiidae</taxon>
        <taxon>Benthophilinae</taxon>
        <taxon>Neogobiini</taxon>
        <taxon>Neogobius</taxon>
    </lineage>
</organism>
<dbReference type="InterPro" id="IPR001019">
    <property type="entry name" value="Gprotein_alpha_su"/>
</dbReference>
<evidence type="ECO:0000256" key="7">
    <source>
        <dbReference type="ARBA" id="ARBA00023139"/>
    </source>
</evidence>
<evidence type="ECO:0000256" key="1">
    <source>
        <dbReference type="ARBA" id="ARBA00006628"/>
    </source>
</evidence>
<sequence length="147" mass="16271">MGCTLSTDDKAAQERSKMIDRNLRDDGEKAAREVKLLLLGAGESGKSTIVKQMKIIHEAGYSEEECKQYKAVVYSNTIQSIIAIIRAMGRLKIDFADPARAAPTLTRRQRRTGRTPRRSTPTSPVPQTPRTCSLCSTRLLTSSSRTT</sequence>
<reference evidence="13" key="2">
    <citation type="submission" date="2025-09" db="UniProtKB">
        <authorList>
            <consortium name="Ensembl"/>
        </authorList>
    </citation>
    <scope>IDENTIFICATION</scope>
</reference>
<dbReference type="GO" id="GO:0003924">
    <property type="term" value="F:GTPase activity"/>
    <property type="evidence" value="ECO:0007669"/>
    <property type="project" value="InterPro"/>
</dbReference>
<dbReference type="SMART" id="SM00275">
    <property type="entry name" value="G_alpha"/>
    <property type="match status" value="1"/>
</dbReference>
<dbReference type="Gene3D" id="1.10.400.10">
    <property type="entry name" value="GI Alpha 1, domain 2-like"/>
    <property type="match status" value="1"/>
</dbReference>
<keyword evidence="14" id="KW-1185">Reference proteome</keyword>
<keyword evidence="8" id="KW-0807">Transducer</keyword>
<evidence type="ECO:0000256" key="12">
    <source>
        <dbReference type="SAM" id="MobiDB-lite"/>
    </source>
</evidence>
<evidence type="ECO:0000256" key="11">
    <source>
        <dbReference type="PIRSR" id="PIRSR601019-2"/>
    </source>
</evidence>
<keyword evidence="7" id="KW-0564">Palmitate</keyword>
<dbReference type="SUPFAM" id="SSF47895">
    <property type="entry name" value="Transducin (alpha subunit), insertion domain"/>
    <property type="match status" value="1"/>
</dbReference>
<dbReference type="PROSITE" id="PS51882">
    <property type="entry name" value="G_ALPHA"/>
    <property type="match status" value="1"/>
</dbReference>
<evidence type="ECO:0000256" key="10">
    <source>
        <dbReference type="PIRSR" id="PIRSR601019-1"/>
    </source>
</evidence>
<keyword evidence="4 10" id="KW-0547">Nucleotide-binding</keyword>
<feature type="region of interest" description="Disordered" evidence="12">
    <location>
        <begin position="98"/>
        <end position="132"/>
    </location>
</feature>
<dbReference type="GO" id="GO:0031821">
    <property type="term" value="F:G protein-coupled serotonin receptor binding"/>
    <property type="evidence" value="ECO:0007669"/>
    <property type="project" value="TreeGrafter"/>
</dbReference>
<evidence type="ECO:0000256" key="8">
    <source>
        <dbReference type="ARBA" id="ARBA00023224"/>
    </source>
</evidence>
<protein>
    <recommendedName>
        <fullName evidence="15">G protein subunit alpha i1</fullName>
    </recommendedName>
</protein>
<comment type="similarity">
    <text evidence="1">Belongs to the G-alpha family. G(i/o/t/z) subfamily.</text>
</comment>
<dbReference type="AlphaFoldDB" id="A0A8C6TL82"/>
<evidence type="ECO:0000313" key="14">
    <source>
        <dbReference type="Proteomes" id="UP000694523"/>
    </source>
</evidence>
<dbReference type="GO" id="GO:0007188">
    <property type="term" value="P:adenylate cyclase-modulating G protein-coupled receptor signaling pathway"/>
    <property type="evidence" value="ECO:0007669"/>
    <property type="project" value="TreeGrafter"/>
</dbReference>
<reference evidence="13" key="1">
    <citation type="submission" date="2025-08" db="UniProtKB">
        <authorList>
            <consortium name="Ensembl"/>
        </authorList>
    </citation>
    <scope>IDENTIFICATION</scope>
</reference>
<dbReference type="Gene3D" id="3.40.50.300">
    <property type="entry name" value="P-loop containing nucleotide triphosphate hydrolases"/>
    <property type="match status" value="1"/>
</dbReference>
<feature type="compositionally biased region" description="Basic residues" evidence="12">
    <location>
        <begin position="107"/>
        <end position="117"/>
    </location>
</feature>
<dbReference type="PANTHER" id="PTHR10218">
    <property type="entry name" value="GTP-BINDING PROTEIN ALPHA SUBUNIT"/>
    <property type="match status" value="1"/>
</dbReference>
<dbReference type="GO" id="GO:0005737">
    <property type="term" value="C:cytoplasm"/>
    <property type="evidence" value="ECO:0007669"/>
    <property type="project" value="TreeGrafter"/>
</dbReference>
<dbReference type="Pfam" id="PF00503">
    <property type="entry name" value="G-alpha"/>
    <property type="match status" value="1"/>
</dbReference>
<dbReference type="SUPFAM" id="SSF52540">
    <property type="entry name" value="P-loop containing nucleoside triphosphate hydrolases"/>
    <property type="match status" value="1"/>
</dbReference>
<evidence type="ECO:0000313" key="13">
    <source>
        <dbReference type="Ensembl" id="ENSNMLP00000023784.1"/>
    </source>
</evidence>
<dbReference type="InterPro" id="IPR027417">
    <property type="entry name" value="P-loop_NTPase"/>
</dbReference>
<dbReference type="GO" id="GO:0031683">
    <property type="term" value="F:G-protein beta/gamma-subunit complex binding"/>
    <property type="evidence" value="ECO:0007669"/>
    <property type="project" value="InterPro"/>
</dbReference>
<dbReference type="GO" id="GO:0046872">
    <property type="term" value="F:metal ion binding"/>
    <property type="evidence" value="ECO:0007669"/>
    <property type="project" value="UniProtKB-KW"/>
</dbReference>
<keyword evidence="9" id="KW-0449">Lipoprotein</keyword>
<evidence type="ECO:0000256" key="3">
    <source>
        <dbReference type="ARBA" id="ARBA00022723"/>
    </source>
</evidence>
<evidence type="ECO:0008006" key="15">
    <source>
        <dbReference type="Google" id="ProtNLM"/>
    </source>
</evidence>
<keyword evidence="3 11" id="KW-0479">Metal-binding</keyword>
<dbReference type="FunFam" id="3.40.50.300:FF:003559">
    <property type="entry name" value="Guanine nucleotide-binding protein G(i) subunit alpha-1"/>
    <property type="match status" value="1"/>
</dbReference>
<keyword evidence="2" id="KW-0519">Myristate</keyword>
<accession>A0A8C6TL82</accession>
<keyword evidence="5 11" id="KW-0460">Magnesium</keyword>
<dbReference type="Proteomes" id="UP000694523">
    <property type="component" value="Unplaced"/>
</dbReference>
<dbReference type="GO" id="GO:0005834">
    <property type="term" value="C:heterotrimeric G-protein complex"/>
    <property type="evidence" value="ECO:0007669"/>
    <property type="project" value="TreeGrafter"/>
</dbReference>
<proteinExistence type="inferred from homology"/>
<dbReference type="GO" id="GO:0005525">
    <property type="term" value="F:GTP binding"/>
    <property type="evidence" value="ECO:0007669"/>
    <property type="project" value="UniProtKB-KW"/>
</dbReference>
<evidence type="ECO:0000256" key="9">
    <source>
        <dbReference type="ARBA" id="ARBA00023288"/>
    </source>
</evidence>